<reference evidence="4 5" key="1">
    <citation type="submission" date="2020-01" db="EMBL/GenBank/DDBJ databases">
        <authorList>
            <person name="Chen S."/>
        </authorList>
    </citation>
    <scope>NUCLEOTIDE SEQUENCE [LARGE SCALE GENOMIC DNA]</scope>
    <source>
        <strain evidence="4 5">GS-10</strain>
    </source>
</reference>
<dbReference type="Pfam" id="PF01627">
    <property type="entry name" value="Hpt"/>
    <property type="match status" value="1"/>
</dbReference>
<evidence type="ECO:0000313" key="5">
    <source>
        <dbReference type="Proteomes" id="UP000479043"/>
    </source>
</evidence>
<evidence type="ECO:0000256" key="2">
    <source>
        <dbReference type="PROSITE-ProRule" id="PRU00110"/>
    </source>
</evidence>
<gene>
    <name evidence="4" type="ORF">GR167_19145</name>
</gene>
<organism evidence="4 5">
    <name type="scientific">Thalassovita mangrovi</name>
    <dbReference type="NCBI Taxonomy" id="2692236"/>
    <lineage>
        <taxon>Bacteria</taxon>
        <taxon>Pseudomonadati</taxon>
        <taxon>Pseudomonadota</taxon>
        <taxon>Alphaproteobacteria</taxon>
        <taxon>Rhodobacterales</taxon>
        <taxon>Roseobacteraceae</taxon>
        <taxon>Thalassovita</taxon>
    </lineage>
</organism>
<sequence>MTAFQDKLRGLIALHCASLREEVQDLREVLARLRPPAGEAGGAISEGAGLVHKIKGSSGSIGFHEVGAVAQELETLLRGLERAGGTPDAGGIARALALVSELDALVAELRPEQSALYHAG</sequence>
<dbReference type="GO" id="GO:0004672">
    <property type="term" value="F:protein kinase activity"/>
    <property type="evidence" value="ECO:0007669"/>
    <property type="project" value="UniProtKB-ARBA"/>
</dbReference>
<dbReference type="RefSeq" id="WP_160975344.1">
    <property type="nucleotide sequence ID" value="NZ_WWEN01000011.1"/>
</dbReference>
<evidence type="ECO:0000256" key="1">
    <source>
        <dbReference type="ARBA" id="ARBA00023012"/>
    </source>
</evidence>
<keyword evidence="1" id="KW-0902">Two-component regulatory system</keyword>
<keyword evidence="2" id="KW-0597">Phosphoprotein</keyword>
<feature type="modified residue" description="Phosphohistidine" evidence="2">
    <location>
        <position position="52"/>
    </location>
</feature>
<protein>
    <recommendedName>
        <fullName evidence="3">HPt domain-containing protein</fullName>
    </recommendedName>
</protein>
<accession>A0A6L8LN21</accession>
<evidence type="ECO:0000313" key="4">
    <source>
        <dbReference type="EMBL" id="MYM57441.1"/>
    </source>
</evidence>
<dbReference type="EMBL" id="WWEN01000011">
    <property type="protein sequence ID" value="MYM57441.1"/>
    <property type="molecule type" value="Genomic_DNA"/>
</dbReference>
<feature type="domain" description="HPt" evidence="3">
    <location>
        <begin position="4"/>
        <end position="116"/>
    </location>
</feature>
<dbReference type="InterPro" id="IPR008207">
    <property type="entry name" value="Sig_transdc_His_kin_Hpt_dom"/>
</dbReference>
<comment type="caution">
    <text evidence="4">The sequence shown here is derived from an EMBL/GenBank/DDBJ whole genome shotgun (WGS) entry which is preliminary data.</text>
</comment>
<dbReference type="GO" id="GO:0000160">
    <property type="term" value="P:phosphorelay signal transduction system"/>
    <property type="evidence" value="ECO:0007669"/>
    <property type="project" value="UniProtKB-KW"/>
</dbReference>
<dbReference type="InterPro" id="IPR036641">
    <property type="entry name" value="HPT_dom_sf"/>
</dbReference>
<dbReference type="SUPFAM" id="SSF47226">
    <property type="entry name" value="Histidine-containing phosphotransfer domain, HPT domain"/>
    <property type="match status" value="1"/>
</dbReference>
<dbReference type="CDD" id="cd00088">
    <property type="entry name" value="HPT"/>
    <property type="match status" value="1"/>
</dbReference>
<proteinExistence type="predicted"/>
<evidence type="ECO:0000259" key="3">
    <source>
        <dbReference type="PROSITE" id="PS50894"/>
    </source>
</evidence>
<dbReference type="SMART" id="SM00073">
    <property type="entry name" value="HPT"/>
    <property type="match status" value="1"/>
</dbReference>
<dbReference type="Proteomes" id="UP000479043">
    <property type="component" value="Unassembled WGS sequence"/>
</dbReference>
<dbReference type="PROSITE" id="PS50894">
    <property type="entry name" value="HPT"/>
    <property type="match status" value="1"/>
</dbReference>
<dbReference type="AlphaFoldDB" id="A0A6L8LN21"/>
<keyword evidence="5" id="KW-1185">Reference proteome</keyword>
<name>A0A6L8LN21_9RHOB</name>
<dbReference type="Gene3D" id="1.20.120.160">
    <property type="entry name" value="HPT domain"/>
    <property type="match status" value="1"/>
</dbReference>